<sequence length="178" mass="20561">MLTLVIELFWLFLPAGVANMAPVIFRRLSFLSCPVDFNKQLKGQPIFGTHKTYRGFFFGILAAIITVYLQRLAGGPILDYALVDYNQINIFWFGFLMGFGALFGDLIRSFIKRRLKMEPGKLWIPFDQIDWIIGSIAFTFFYFQLSYLMFFLALVLGGILHMLANYLGYLLKIKRAKL</sequence>
<dbReference type="AlphaFoldDB" id="A0A2H0ND22"/>
<feature type="transmembrane region" description="Helical" evidence="1">
    <location>
        <begin position="6"/>
        <end position="25"/>
    </location>
</feature>
<dbReference type="Proteomes" id="UP000230564">
    <property type="component" value="Unassembled WGS sequence"/>
</dbReference>
<evidence type="ECO:0000256" key="1">
    <source>
        <dbReference type="SAM" id="Phobius"/>
    </source>
</evidence>
<evidence type="ECO:0000313" key="2">
    <source>
        <dbReference type="EMBL" id="PIR06787.1"/>
    </source>
</evidence>
<organism evidence="2 3">
    <name type="scientific">Candidatus Komeilibacteria bacterium CG11_big_fil_rev_8_21_14_0_20_36_20</name>
    <dbReference type="NCBI Taxonomy" id="1974477"/>
    <lineage>
        <taxon>Bacteria</taxon>
        <taxon>Candidatus Komeiliibacteriota</taxon>
    </lineage>
</organism>
<dbReference type="EMBL" id="PCWQ01000009">
    <property type="protein sequence ID" value="PIR06787.1"/>
    <property type="molecule type" value="Genomic_DNA"/>
</dbReference>
<keyword evidence="1" id="KW-1133">Transmembrane helix</keyword>
<evidence type="ECO:0008006" key="4">
    <source>
        <dbReference type="Google" id="ProtNLM"/>
    </source>
</evidence>
<protein>
    <recommendedName>
        <fullName evidence="4">CDP-2,3-bis-(O-geranylgeranyl)-sn-glycerol synthase</fullName>
    </recommendedName>
</protein>
<feature type="transmembrane region" description="Helical" evidence="1">
    <location>
        <begin position="52"/>
        <end position="70"/>
    </location>
</feature>
<keyword evidence="1" id="KW-0812">Transmembrane</keyword>
<comment type="caution">
    <text evidence="2">The sequence shown here is derived from an EMBL/GenBank/DDBJ whole genome shotgun (WGS) entry which is preliminary data.</text>
</comment>
<proteinExistence type="predicted"/>
<dbReference type="Pfam" id="PF01864">
    <property type="entry name" value="CarS-like"/>
    <property type="match status" value="1"/>
</dbReference>
<feature type="transmembrane region" description="Helical" evidence="1">
    <location>
        <begin position="90"/>
        <end position="111"/>
    </location>
</feature>
<gene>
    <name evidence="2" type="ORF">COV55_02340</name>
</gene>
<feature type="transmembrane region" description="Helical" evidence="1">
    <location>
        <begin position="149"/>
        <end position="171"/>
    </location>
</feature>
<dbReference type="PANTHER" id="PTHR39650">
    <property type="entry name" value="CDP-ARCHAEOL SYNTHASE"/>
    <property type="match status" value="1"/>
</dbReference>
<accession>A0A2H0ND22</accession>
<reference evidence="2 3" key="1">
    <citation type="submission" date="2017-09" db="EMBL/GenBank/DDBJ databases">
        <title>Depth-based differentiation of microbial function through sediment-hosted aquifers and enrichment of novel symbionts in the deep terrestrial subsurface.</title>
        <authorList>
            <person name="Probst A.J."/>
            <person name="Ladd B."/>
            <person name="Jarett J.K."/>
            <person name="Geller-Mcgrath D.E."/>
            <person name="Sieber C.M."/>
            <person name="Emerson J.B."/>
            <person name="Anantharaman K."/>
            <person name="Thomas B.C."/>
            <person name="Malmstrom R."/>
            <person name="Stieglmeier M."/>
            <person name="Klingl A."/>
            <person name="Woyke T."/>
            <person name="Ryan C.M."/>
            <person name="Banfield J.F."/>
        </authorList>
    </citation>
    <scope>NUCLEOTIDE SEQUENCE [LARGE SCALE GENOMIC DNA]</scope>
    <source>
        <strain evidence="2">CG11_big_fil_rev_8_21_14_0_20_36_20</strain>
    </source>
</reference>
<evidence type="ECO:0000313" key="3">
    <source>
        <dbReference type="Proteomes" id="UP000230564"/>
    </source>
</evidence>
<dbReference type="InterPro" id="IPR032690">
    <property type="entry name" value="CarS"/>
</dbReference>
<dbReference type="PANTHER" id="PTHR39650:SF1">
    <property type="entry name" value="CDP-ARCHAEOL SYNTHASE"/>
    <property type="match status" value="1"/>
</dbReference>
<feature type="transmembrane region" description="Helical" evidence="1">
    <location>
        <begin position="123"/>
        <end position="143"/>
    </location>
</feature>
<name>A0A2H0ND22_9BACT</name>
<keyword evidence="1" id="KW-0472">Membrane</keyword>